<dbReference type="AlphaFoldDB" id="A0AAE5AHA8"/>
<proteinExistence type="inferred from homology"/>
<dbReference type="InterPro" id="IPR011491">
    <property type="entry name" value="FlgE_D2"/>
</dbReference>
<feature type="domain" description="Flagellar hook protein FlgE D2" evidence="5">
    <location>
        <begin position="429"/>
        <end position="522"/>
    </location>
</feature>
<dbReference type="GO" id="GO:0009425">
    <property type="term" value="C:bacterial-type flagellum basal body"/>
    <property type="evidence" value="ECO:0007669"/>
    <property type="project" value="UniProtKB-SubCell"/>
</dbReference>
<accession>A0AAE5AHA8</accession>
<reference evidence="6" key="1">
    <citation type="submission" date="2023-02" db="EMBL/GenBank/DDBJ databases">
        <title>Host association and intracellularity evolved multiple times independently in the Rickettsiales.</title>
        <authorList>
            <person name="Castelli M."/>
            <person name="Nardi T."/>
            <person name="Gammuto L."/>
            <person name="Bellinzona G."/>
            <person name="Sabaneyeva E."/>
            <person name="Potekhin A."/>
            <person name="Serra V."/>
            <person name="Petroni G."/>
            <person name="Sassera D."/>
        </authorList>
    </citation>
    <scope>NUCLEOTIDE SEQUENCE</scope>
    <source>
        <strain evidence="6">USBL-36I1</strain>
    </source>
</reference>
<evidence type="ECO:0000256" key="3">
    <source>
        <dbReference type="ARBA" id="ARBA00023143"/>
    </source>
</evidence>
<protein>
    <recommendedName>
        <fullName evidence="4">Flagellar hook protein FlgE</fullName>
    </recommendedName>
</protein>
<comment type="caution">
    <text evidence="6">The sequence shown here is derived from an EMBL/GenBank/DDBJ whole genome shotgun (WGS) entry which is preliminary data.</text>
</comment>
<evidence type="ECO:0000256" key="1">
    <source>
        <dbReference type="ARBA" id="ARBA00004117"/>
    </source>
</evidence>
<dbReference type="GO" id="GO:0005829">
    <property type="term" value="C:cytosol"/>
    <property type="evidence" value="ECO:0007669"/>
    <property type="project" value="TreeGrafter"/>
</dbReference>
<dbReference type="InterPro" id="IPR037058">
    <property type="entry name" value="Falgellar_hook_FlgE_sf"/>
</dbReference>
<dbReference type="NCBIfam" id="TIGR03506">
    <property type="entry name" value="FlgEFG_subfam"/>
    <property type="match status" value="1"/>
</dbReference>
<evidence type="ECO:0000256" key="4">
    <source>
        <dbReference type="RuleBase" id="RU362116"/>
    </source>
</evidence>
<evidence type="ECO:0000256" key="2">
    <source>
        <dbReference type="ARBA" id="ARBA00009677"/>
    </source>
</evidence>
<dbReference type="GO" id="GO:0009424">
    <property type="term" value="C:bacterial-type flagellum hook"/>
    <property type="evidence" value="ECO:0007669"/>
    <property type="project" value="TreeGrafter"/>
</dbReference>
<sequence>MSTYDIPSGMAASLLGMKYMEDKISICAQNISNIDTKGFKEKYLISTEALYGGVYEQPNARISDSGTIEIHNSQTALAVTDSSGMFAVKNISGELFYTPTGNFPLNKNSIMELQSGGYFLQGWKYDEDTQKYTRTLSDIKVDNDIKSKPTDSILTNFKLSNNSIAESVGGTFTINVNNTDSSELLNLDSFSHNSFYIDTLKEVDGISKTETLKFLFGGISKTTKDGSSSSISTASPTGSFDIIVEGLSLGKITASEIISSGDNDQQVLTKLQNKFKSLGLRSDIITSNNNKTLLVAPNNANNSMKFVGNENLLSIIGLSPESTIDYANYSNQNYYRFASVKELASLMKANGLDVNYNPSSKSQVVVSALKNCSLTLCDNSVNGNLLYDLGIVSSSNVECLPIDSNYDCYVPSSAISNNPNVVPDLLSDFVIYDSLGIKHIMYAGFIRLSGYDWAMEVYGNAQDIDDSTNYSGIVQASKLSFSPDGDLVSISAFPISSYSNPLKISTPFEEIGSSGDNFNITAGNITKNYVQGTDFTNISELSNKINADFSNLKSTIVQNSLDNNSYLLKITPESSSIIIETSGTASVSLGMQRSRDNVLPSLNDELKIKWRGLNGASPEESSIRFFYEKNNIDCISSTMRCAMENNGYKSATLNDINIDDGVVIGIYDNGEKLNLYKVPLAICNNVNKMGVLDNGLFSETVESGKVTMIESEKGGAGKILSQRIEGSNVNLSDNLTNIAITSQYHQGIGVVAKTQIGLMDVIIALSNA</sequence>
<dbReference type="PANTHER" id="PTHR30435:SF1">
    <property type="entry name" value="FLAGELLAR HOOK PROTEIN FLGE"/>
    <property type="match status" value="1"/>
</dbReference>
<comment type="function">
    <text evidence="4">A flexible structure which links the flagellar filament to the drive apparatus in the basal body.</text>
</comment>
<dbReference type="SUPFAM" id="SSF117143">
    <property type="entry name" value="Flagellar hook protein flgE"/>
    <property type="match status" value="1"/>
</dbReference>
<dbReference type="PANTHER" id="PTHR30435">
    <property type="entry name" value="FLAGELLAR PROTEIN"/>
    <property type="match status" value="1"/>
</dbReference>
<dbReference type="EMBL" id="JARGYU010000001">
    <property type="protein sequence ID" value="MDZ5760893.1"/>
    <property type="molecule type" value="Genomic_DNA"/>
</dbReference>
<dbReference type="Pfam" id="PF07559">
    <property type="entry name" value="FlgE_D2"/>
    <property type="match status" value="1"/>
</dbReference>
<gene>
    <name evidence="6" type="ORF">Lyticum_00046</name>
</gene>
<dbReference type="Proteomes" id="UP001289135">
    <property type="component" value="Unassembled WGS sequence"/>
</dbReference>
<comment type="similarity">
    <text evidence="2 4">Belongs to the flagella basal body rod proteins family.</text>
</comment>
<dbReference type="Gene3D" id="2.60.98.20">
    <property type="entry name" value="Flagellar hook protein FlgE"/>
    <property type="match status" value="1"/>
</dbReference>
<dbReference type="InterPro" id="IPR020013">
    <property type="entry name" value="Flagellar_FlgE/F/G"/>
</dbReference>
<evidence type="ECO:0000259" key="5">
    <source>
        <dbReference type="Pfam" id="PF07559"/>
    </source>
</evidence>
<name>A0AAE5AHA8_9RICK</name>
<organism evidence="6 7">
    <name type="scientific">Lyticum sinuosum</name>
    <dbReference type="NCBI Taxonomy" id="1332059"/>
    <lineage>
        <taxon>Bacteria</taxon>
        <taxon>Pseudomonadati</taxon>
        <taxon>Pseudomonadota</taxon>
        <taxon>Alphaproteobacteria</taxon>
        <taxon>Rickettsiales</taxon>
        <taxon>Lyticum</taxon>
    </lineage>
</organism>
<evidence type="ECO:0000313" key="7">
    <source>
        <dbReference type="Proteomes" id="UP001289135"/>
    </source>
</evidence>
<dbReference type="GO" id="GO:0071978">
    <property type="term" value="P:bacterial-type flagellum-dependent swarming motility"/>
    <property type="evidence" value="ECO:0007669"/>
    <property type="project" value="TreeGrafter"/>
</dbReference>
<keyword evidence="7" id="KW-1185">Reference proteome</keyword>
<dbReference type="RefSeq" id="WP_322498332.1">
    <property type="nucleotide sequence ID" value="NZ_JARGYU010000001.1"/>
</dbReference>
<evidence type="ECO:0000313" key="6">
    <source>
        <dbReference type="EMBL" id="MDZ5760893.1"/>
    </source>
</evidence>
<keyword evidence="6" id="KW-0966">Cell projection</keyword>
<keyword evidence="6" id="KW-0282">Flagellum</keyword>
<keyword evidence="3 4" id="KW-0975">Bacterial flagellum</keyword>
<comment type="subcellular location">
    <subcellularLocation>
        <location evidence="1 4">Bacterial flagellum basal body</location>
    </subcellularLocation>
</comment>
<dbReference type="InterPro" id="IPR037925">
    <property type="entry name" value="FlgE/F/G-like"/>
</dbReference>
<keyword evidence="6" id="KW-0969">Cilium</keyword>